<organism evidence="1 2">
    <name type="scientific">Paramecium sonneborni</name>
    <dbReference type="NCBI Taxonomy" id="65129"/>
    <lineage>
        <taxon>Eukaryota</taxon>
        <taxon>Sar</taxon>
        <taxon>Alveolata</taxon>
        <taxon>Ciliophora</taxon>
        <taxon>Intramacronucleata</taxon>
        <taxon>Oligohymenophorea</taxon>
        <taxon>Peniculida</taxon>
        <taxon>Parameciidae</taxon>
        <taxon>Paramecium</taxon>
    </lineage>
</organism>
<keyword evidence="2" id="KW-1185">Reference proteome</keyword>
<dbReference type="Proteomes" id="UP000692954">
    <property type="component" value="Unassembled WGS sequence"/>
</dbReference>
<reference evidence="1" key="1">
    <citation type="submission" date="2021-01" db="EMBL/GenBank/DDBJ databases">
        <authorList>
            <consortium name="Genoscope - CEA"/>
            <person name="William W."/>
        </authorList>
    </citation>
    <scope>NUCLEOTIDE SEQUENCE</scope>
</reference>
<evidence type="ECO:0000313" key="1">
    <source>
        <dbReference type="EMBL" id="CAD8061745.1"/>
    </source>
</evidence>
<name>A0A8S1L684_9CILI</name>
<protein>
    <submittedName>
        <fullName evidence="1">Uncharacterized protein</fullName>
    </submittedName>
</protein>
<evidence type="ECO:0000313" key="2">
    <source>
        <dbReference type="Proteomes" id="UP000692954"/>
    </source>
</evidence>
<dbReference type="OrthoDB" id="443634at2759"/>
<gene>
    <name evidence="1" type="ORF">PSON_ATCC_30995.1.T0150487</name>
</gene>
<dbReference type="EMBL" id="CAJJDN010000015">
    <property type="protein sequence ID" value="CAD8061745.1"/>
    <property type="molecule type" value="Genomic_DNA"/>
</dbReference>
<sequence length="174" mass="20340">MLQNILFQDNLQIVIKIVAFNLKELKLHHQFQIDHKYGIIIGIGNTGLFLDGQETNAYLSSDGEYIQMKAEIMGLIIFVESSTKVAKFTQDEVQLFKKLNQIHNISGLFSNFDKKRTIYNFRLIIQQLNYLIKNKSSQSMVKSNKQIILMKISYFKRCIFIIINGKKERFLLKN</sequence>
<comment type="caution">
    <text evidence="1">The sequence shown here is derived from an EMBL/GenBank/DDBJ whole genome shotgun (WGS) entry which is preliminary data.</text>
</comment>
<dbReference type="AlphaFoldDB" id="A0A8S1L684"/>
<accession>A0A8S1L684</accession>
<proteinExistence type="predicted"/>